<accession>A0AAD2GXC6</accession>
<proteinExistence type="predicted"/>
<evidence type="ECO:0000256" key="1">
    <source>
        <dbReference type="SAM" id="SignalP"/>
    </source>
</evidence>
<name>A0AAD2GXC6_9AGAR</name>
<protein>
    <submittedName>
        <fullName evidence="2">Uncharacterized protein</fullName>
    </submittedName>
</protein>
<comment type="caution">
    <text evidence="2">The sequence shown here is derived from an EMBL/GenBank/DDBJ whole genome shotgun (WGS) entry which is preliminary data.</text>
</comment>
<dbReference type="Proteomes" id="UP001295794">
    <property type="component" value="Unassembled WGS sequence"/>
</dbReference>
<dbReference type="EMBL" id="CAVNYO010000081">
    <property type="protein sequence ID" value="CAK5265087.1"/>
    <property type="molecule type" value="Genomic_DNA"/>
</dbReference>
<dbReference type="AlphaFoldDB" id="A0AAD2GXC6"/>
<evidence type="ECO:0000313" key="3">
    <source>
        <dbReference type="Proteomes" id="UP001295794"/>
    </source>
</evidence>
<evidence type="ECO:0000313" key="2">
    <source>
        <dbReference type="EMBL" id="CAK5265087.1"/>
    </source>
</evidence>
<dbReference type="Gene3D" id="2.10.50.10">
    <property type="entry name" value="Tumor Necrosis Factor Receptor, subunit A, domain 2"/>
    <property type="match status" value="1"/>
</dbReference>
<keyword evidence="1" id="KW-0732">Signal</keyword>
<dbReference type="SMART" id="SM01411">
    <property type="entry name" value="Ephrin_rec_like"/>
    <property type="match status" value="2"/>
</dbReference>
<organism evidence="2 3">
    <name type="scientific">Mycena citricolor</name>
    <dbReference type="NCBI Taxonomy" id="2018698"/>
    <lineage>
        <taxon>Eukaryota</taxon>
        <taxon>Fungi</taxon>
        <taxon>Dikarya</taxon>
        <taxon>Basidiomycota</taxon>
        <taxon>Agaricomycotina</taxon>
        <taxon>Agaricomycetes</taxon>
        <taxon>Agaricomycetidae</taxon>
        <taxon>Agaricales</taxon>
        <taxon>Marasmiineae</taxon>
        <taxon>Mycenaceae</taxon>
        <taxon>Mycena</taxon>
    </lineage>
</organism>
<feature type="signal peptide" evidence="1">
    <location>
        <begin position="1"/>
        <end position="20"/>
    </location>
</feature>
<keyword evidence="3" id="KW-1185">Reference proteome</keyword>
<dbReference type="PANTHER" id="PTHR46967">
    <property type="entry name" value="INSULIN-LIKE GROWTH FACTOR BINDING PROTEIN,N-TERMINAL"/>
    <property type="match status" value="1"/>
</dbReference>
<feature type="chain" id="PRO_5042220084" evidence="1">
    <location>
        <begin position="21"/>
        <end position="196"/>
    </location>
</feature>
<sequence>MFFTTPFASALVMMLTGVNGLPKPFNSDLAARGACNSGLYQYNSTTCMPCPAGNTCDGTNDPQPCDYGTFQPSTGQTSCQTTTPGNYQPNRGSSSQIPCPAGSYQPYAQQSFCYGAPKGRFQSQPGKAFVCGSCCGWAAPMPNNNVNAVQCTAPTPNSWPSSGDGCISSQTSCTRAATCSQAADGSCPIGSETIRG</sequence>
<dbReference type="PANTHER" id="PTHR46967:SF1">
    <property type="entry name" value="KERATIN-ASSOCIATED PROTEIN 16-1-LIKE"/>
    <property type="match status" value="1"/>
</dbReference>
<gene>
    <name evidence="2" type="ORF">MYCIT1_LOCUS5811</name>
</gene>
<reference evidence="2" key="1">
    <citation type="submission" date="2023-11" db="EMBL/GenBank/DDBJ databases">
        <authorList>
            <person name="De Vega J J."/>
            <person name="De Vega J J."/>
        </authorList>
    </citation>
    <scope>NUCLEOTIDE SEQUENCE</scope>
</reference>